<name>A0AAJ0DMN6_9PEZI</name>
<protein>
    <submittedName>
        <fullName evidence="1">Uncharacterized protein</fullName>
    </submittedName>
</protein>
<dbReference type="EMBL" id="MPDP01000024">
    <property type="protein sequence ID" value="KAK1493650.1"/>
    <property type="molecule type" value="Genomic_DNA"/>
</dbReference>
<proteinExistence type="predicted"/>
<organism evidence="1 2">
    <name type="scientific">Colletotrichum cuscutae</name>
    <dbReference type="NCBI Taxonomy" id="1209917"/>
    <lineage>
        <taxon>Eukaryota</taxon>
        <taxon>Fungi</taxon>
        <taxon>Dikarya</taxon>
        <taxon>Ascomycota</taxon>
        <taxon>Pezizomycotina</taxon>
        <taxon>Sordariomycetes</taxon>
        <taxon>Hypocreomycetidae</taxon>
        <taxon>Glomerellales</taxon>
        <taxon>Glomerellaceae</taxon>
        <taxon>Colletotrichum</taxon>
        <taxon>Colletotrichum acutatum species complex</taxon>
    </lineage>
</organism>
<evidence type="ECO:0000313" key="2">
    <source>
        <dbReference type="Proteomes" id="UP001239213"/>
    </source>
</evidence>
<evidence type="ECO:0000313" key="1">
    <source>
        <dbReference type="EMBL" id="KAK1493650.1"/>
    </source>
</evidence>
<sequence>MHWPYPLRYIASCEVRAVLQWIKEVSFNWAVSVRVPTLGQASGQNKSGKKQRRSRWRTIPDKATALVICLTRVNGGQPERRYLQDSRTASGVTISAQLHQVGLKFATQVAACLEHRQLQSSQEPPPRLLDTQERDGRYYLMFMGWMPRDWPARLVGLTAASSSTHRPPQSLFLPVLRQPFSAFASLGN</sequence>
<accession>A0AAJ0DMN6</accession>
<comment type="caution">
    <text evidence="1">The sequence shown here is derived from an EMBL/GenBank/DDBJ whole genome shotgun (WGS) entry which is preliminary data.</text>
</comment>
<reference evidence="1" key="1">
    <citation type="submission" date="2016-11" db="EMBL/GenBank/DDBJ databases">
        <title>The genome sequence of Colletotrichum cuscutae.</title>
        <authorList>
            <person name="Baroncelli R."/>
        </authorList>
    </citation>
    <scope>NUCLEOTIDE SEQUENCE</scope>
    <source>
        <strain evidence="1">IMI 304802</strain>
    </source>
</reference>
<keyword evidence="2" id="KW-1185">Reference proteome</keyword>
<gene>
    <name evidence="1" type="ORF">CCUS01_02951</name>
</gene>
<dbReference type="Proteomes" id="UP001239213">
    <property type="component" value="Unassembled WGS sequence"/>
</dbReference>
<dbReference type="AlphaFoldDB" id="A0AAJ0DMN6"/>